<dbReference type="AlphaFoldDB" id="A0A9W9ZP09"/>
<feature type="compositionally biased region" description="Basic residues" evidence="1">
    <location>
        <begin position="153"/>
        <end position="162"/>
    </location>
</feature>
<organism evidence="2 3">
    <name type="scientific">Desmophyllum pertusum</name>
    <dbReference type="NCBI Taxonomy" id="174260"/>
    <lineage>
        <taxon>Eukaryota</taxon>
        <taxon>Metazoa</taxon>
        <taxon>Cnidaria</taxon>
        <taxon>Anthozoa</taxon>
        <taxon>Hexacorallia</taxon>
        <taxon>Scleractinia</taxon>
        <taxon>Caryophylliina</taxon>
        <taxon>Caryophylliidae</taxon>
        <taxon>Desmophyllum</taxon>
    </lineage>
</organism>
<protein>
    <submittedName>
        <fullName evidence="2">Uncharacterized protein</fullName>
    </submittedName>
</protein>
<feature type="compositionally biased region" description="Basic and acidic residues" evidence="1">
    <location>
        <begin position="140"/>
        <end position="152"/>
    </location>
</feature>
<accession>A0A9W9ZP09</accession>
<evidence type="ECO:0000313" key="3">
    <source>
        <dbReference type="Proteomes" id="UP001163046"/>
    </source>
</evidence>
<proteinExistence type="predicted"/>
<feature type="compositionally biased region" description="Polar residues" evidence="1">
    <location>
        <begin position="118"/>
        <end position="137"/>
    </location>
</feature>
<feature type="region of interest" description="Disordered" evidence="1">
    <location>
        <begin position="253"/>
        <end position="274"/>
    </location>
</feature>
<feature type="compositionally biased region" description="Polar residues" evidence="1">
    <location>
        <begin position="478"/>
        <end position="487"/>
    </location>
</feature>
<reference evidence="2" key="1">
    <citation type="submission" date="2023-01" db="EMBL/GenBank/DDBJ databases">
        <title>Genome assembly of the deep-sea coral Lophelia pertusa.</title>
        <authorList>
            <person name="Herrera S."/>
            <person name="Cordes E."/>
        </authorList>
    </citation>
    <scope>NUCLEOTIDE SEQUENCE</scope>
    <source>
        <strain evidence="2">USNM1676648</strain>
        <tissue evidence="2">Polyp</tissue>
    </source>
</reference>
<dbReference type="EMBL" id="MU825881">
    <property type="protein sequence ID" value="KAJ7385231.1"/>
    <property type="molecule type" value="Genomic_DNA"/>
</dbReference>
<feature type="compositionally biased region" description="Basic and acidic residues" evidence="1">
    <location>
        <begin position="206"/>
        <end position="222"/>
    </location>
</feature>
<sequence>MHYFKGPQKDDDTCNDSEAEEPSLPVNPPVTPIPLYLDADKADSEGHEIEQQEVLEGWKGYSNSIYIQPIIVNHASCEECHCPTNNKTQRRLTSEDLRKQMRLREANNWITKHNERIQSTGTLRTKTQFQEKQSQQPVKEIPKQTKDNENAKPKQRRTKNNIHKGFVCRTWATNFLPKDAQKNEDDEFIPFFVRKYVDKSNSNLPDTEKESALLAEENRKTSELTSTQTESEDALSQKAEELIEVQLKEKPYFHELNNRRKGRRTKSSTDNDKNLTSVPHAFICSCGQTITHDKEVRNSRTSHLRHERSRNSNVRFSVALPIKQFPPINPLEEMKKPNFPARKKRGVLPTRRPHTVDTALLSKGAILVNGHHNLPNFTNAREPFNRLCSGQRVTTSSLENLSKERKIFSRAKSSEQDCDAGGKSFDEVIELLSWGAGSTLERNTTPPSVLHEEQNRRGRCGRYRSLSDPRGTAHAAKPSQNSLDENQNKLYRGSMECFTGNRRRIRTPLHSLNSEDGDSNTDSNDTGLGSEIEYSFDGLAKLDVYLQPRSTSFS</sequence>
<evidence type="ECO:0000256" key="1">
    <source>
        <dbReference type="SAM" id="MobiDB-lite"/>
    </source>
</evidence>
<gene>
    <name evidence="2" type="ORF">OS493_016298</name>
</gene>
<feature type="region of interest" description="Disordered" evidence="1">
    <location>
        <begin position="118"/>
        <end position="163"/>
    </location>
</feature>
<evidence type="ECO:0000313" key="2">
    <source>
        <dbReference type="EMBL" id="KAJ7385231.1"/>
    </source>
</evidence>
<feature type="region of interest" description="Disordered" evidence="1">
    <location>
        <begin position="440"/>
        <end position="487"/>
    </location>
</feature>
<feature type="region of interest" description="Disordered" evidence="1">
    <location>
        <begin position="1"/>
        <end position="35"/>
    </location>
</feature>
<feature type="region of interest" description="Disordered" evidence="1">
    <location>
        <begin position="508"/>
        <end position="531"/>
    </location>
</feature>
<feature type="compositionally biased region" description="Polar residues" evidence="1">
    <location>
        <begin position="510"/>
        <end position="527"/>
    </location>
</feature>
<dbReference type="OrthoDB" id="5960561at2759"/>
<keyword evidence="3" id="KW-1185">Reference proteome</keyword>
<feature type="region of interest" description="Disordered" evidence="1">
    <location>
        <begin position="201"/>
        <end position="235"/>
    </location>
</feature>
<comment type="caution">
    <text evidence="2">The sequence shown here is derived from an EMBL/GenBank/DDBJ whole genome shotgun (WGS) entry which is preliminary data.</text>
</comment>
<dbReference type="Proteomes" id="UP001163046">
    <property type="component" value="Unassembled WGS sequence"/>
</dbReference>
<name>A0A9W9ZP09_9CNID</name>